<evidence type="ECO:0000256" key="1">
    <source>
        <dbReference type="ARBA" id="ARBA00004651"/>
    </source>
</evidence>
<evidence type="ECO:0000256" key="3">
    <source>
        <dbReference type="ARBA" id="ARBA00022475"/>
    </source>
</evidence>
<feature type="transmembrane region" description="Helical" evidence="7">
    <location>
        <begin position="322"/>
        <end position="339"/>
    </location>
</feature>
<comment type="subcellular location">
    <subcellularLocation>
        <location evidence="1">Cell membrane</location>
        <topology evidence="1">Multi-pass membrane protein</topology>
    </subcellularLocation>
</comment>
<feature type="transmembrane region" description="Helical" evidence="7">
    <location>
        <begin position="443"/>
        <end position="461"/>
    </location>
</feature>
<keyword evidence="3" id="KW-1003">Cell membrane</keyword>
<feature type="transmembrane region" description="Helical" evidence="7">
    <location>
        <begin position="146"/>
        <end position="172"/>
    </location>
</feature>
<dbReference type="Proteomes" id="UP000245845">
    <property type="component" value="Unassembled WGS sequence"/>
</dbReference>
<dbReference type="PANTHER" id="PTHR30250">
    <property type="entry name" value="PST FAMILY PREDICTED COLANIC ACID TRANSPORTER"/>
    <property type="match status" value="1"/>
</dbReference>
<evidence type="ECO:0000256" key="7">
    <source>
        <dbReference type="SAM" id="Phobius"/>
    </source>
</evidence>
<comment type="similarity">
    <text evidence="2">Belongs to the polysaccharide synthase family.</text>
</comment>
<keyword evidence="5 7" id="KW-1133">Transmembrane helix</keyword>
<evidence type="ECO:0000313" key="8">
    <source>
        <dbReference type="EMBL" id="PWJ20736.1"/>
    </source>
</evidence>
<comment type="caution">
    <text evidence="8">The sequence shown here is derived from an EMBL/GenBank/DDBJ whole genome shotgun (WGS) entry which is preliminary data.</text>
</comment>
<evidence type="ECO:0000256" key="4">
    <source>
        <dbReference type="ARBA" id="ARBA00022692"/>
    </source>
</evidence>
<dbReference type="RefSeq" id="WP_109733755.1">
    <property type="nucleotide sequence ID" value="NZ_BAAACK010000008.1"/>
</dbReference>
<dbReference type="AlphaFoldDB" id="A0A2Y9BLX9"/>
<dbReference type="PANTHER" id="PTHR30250:SF10">
    <property type="entry name" value="LIPOPOLYSACCHARIDE BIOSYNTHESIS PROTEIN WZXC"/>
    <property type="match status" value="1"/>
</dbReference>
<gene>
    <name evidence="8" type="ORF">A8806_12152</name>
</gene>
<keyword evidence="9" id="KW-1185">Reference proteome</keyword>
<dbReference type="Pfam" id="PF13440">
    <property type="entry name" value="Polysacc_synt_3"/>
    <property type="match status" value="1"/>
</dbReference>
<evidence type="ECO:0000256" key="5">
    <source>
        <dbReference type="ARBA" id="ARBA00022989"/>
    </source>
</evidence>
<feature type="transmembrane region" description="Helical" evidence="7">
    <location>
        <begin position="360"/>
        <end position="376"/>
    </location>
</feature>
<evidence type="ECO:0000256" key="2">
    <source>
        <dbReference type="ARBA" id="ARBA00007430"/>
    </source>
</evidence>
<feature type="transmembrane region" description="Helical" evidence="7">
    <location>
        <begin position="20"/>
        <end position="38"/>
    </location>
</feature>
<keyword evidence="6 7" id="KW-0472">Membrane</keyword>
<feature type="transmembrane region" description="Helical" evidence="7">
    <location>
        <begin position="115"/>
        <end position="134"/>
    </location>
</feature>
<keyword evidence="4 7" id="KW-0812">Transmembrane</keyword>
<feature type="transmembrane region" description="Helical" evidence="7">
    <location>
        <begin position="294"/>
        <end position="316"/>
    </location>
</feature>
<dbReference type="CDD" id="cd13127">
    <property type="entry name" value="MATE_tuaB_like"/>
    <property type="match status" value="1"/>
</dbReference>
<accession>A0A2Y9BLX9</accession>
<dbReference type="EMBL" id="QGDL01000021">
    <property type="protein sequence ID" value="PWJ20736.1"/>
    <property type="molecule type" value="Genomic_DNA"/>
</dbReference>
<dbReference type="GO" id="GO:0005886">
    <property type="term" value="C:plasma membrane"/>
    <property type="evidence" value="ECO:0007669"/>
    <property type="project" value="UniProtKB-SubCell"/>
</dbReference>
<name>A0A2Y9BLX9_9FIRM</name>
<reference evidence="8 9" key="1">
    <citation type="submission" date="2018-05" db="EMBL/GenBank/DDBJ databases">
        <title>The Hungate 1000. A catalogue of reference genomes from the rumen microbiome.</title>
        <authorList>
            <person name="Kelly W."/>
        </authorList>
    </citation>
    <scope>NUCLEOTIDE SEQUENCE [LARGE SCALE GENOMIC DNA]</scope>
    <source>
        <strain evidence="8 9">NLAE-zl-C242</strain>
    </source>
</reference>
<dbReference type="OrthoDB" id="9770347at2"/>
<organism evidence="8 9">
    <name type="scientific">Faecalicatena orotica</name>
    <dbReference type="NCBI Taxonomy" id="1544"/>
    <lineage>
        <taxon>Bacteria</taxon>
        <taxon>Bacillati</taxon>
        <taxon>Bacillota</taxon>
        <taxon>Clostridia</taxon>
        <taxon>Lachnospirales</taxon>
        <taxon>Lachnospiraceae</taxon>
        <taxon>Faecalicatena</taxon>
    </lineage>
</organism>
<feature type="transmembrane region" description="Helical" evidence="7">
    <location>
        <begin position="80"/>
        <end position="103"/>
    </location>
</feature>
<evidence type="ECO:0000313" key="9">
    <source>
        <dbReference type="Proteomes" id="UP000245845"/>
    </source>
</evidence>
<dbReference type="InterPro" id="IPR050833">
    <property type="entry name" value="Poly_Biosynth_Transport"/>
</dbReference>
<evidence type="ECO:0000256" key="6">
    <source>
        <dbReference type="ARBA" id="ARBA00023136"/>
    </source>
</evidence>
<feature type="transmembrane region" description="Helical" evidence="7">
    <location>
        <begin position="178"/>
        <end position="198"/>
    </location>
</feature>
<feature type="transmembrane region" description="Helical" evidence="7">
    <location>
        <begin position="44"/>
        <end position="68"/>
    </location>
</feature>
<protein>
    <submittedName>
        <fullName evidence="8">O-antigen/teichoic acid export membrane protein</fullName>
    </submittedName>
</protein>
<feature type="transmembrane region" description="Helical" evidence="7">
    <location>
        <begin position="419"/>
        <end position="437"/>
    </location>
</feature>
<proteinExistence type="inferred from homology"/>
<sequence length="479" mass="53360">MSNLKDKAIFSLLWKGGEKFISQIITLVISIVLARLLGPEEYGLIALTTVFISFGFVFVDCGLGTALVQKKEVTNSDMNTIMICNIVIGVILYGIVFIAAPFIGMFYNENRVVPILRVLSLAFVLGAISAIFIAKLSREFKFKQIAVANILANTVAGILGILAAFYGFGAWALVIQQFAIRLLVCIFLGVQSEFKFIFTFSKKAAAEMLSFAWKITFSRFISNAYFQLRSLIIGKMYSPVDLAYFNKGEQFPAVINTSTDYALQQVMLTVYAKEQSDSVKLKAMMRRSMKLSSFFFFPIMIGLSAVSKNVVLILLGEKWAPSIPFMQLCCLVYVFYPIGTANVQAINAMGRSDITLKTELYTRIVSSALIIVSAFIGLYQLAASAVIASFIETIIRATPNKKLLNYTYREQIKDIAPQLLCAAIMGILVFTLGYLPVNIYVQLLVQLVVGVSFYMLLSICMKNDNVEYLLEILKNIRKK</sequence>